<evidence type="ECO:0000256" key="9">
    <source>
        <dbReference type="ARBA" id="ARBA00023136"/>
    </source>
</evidence>
<keyword evidence="2" id="KW-0808">Transferase</keyword>
<dbReference type="SUPFAM" id="SSF57850">
    <property type="entry name" value="RING/U-box"/>
    <property type="match status" value="1"/>
</dbReference>
<dbReference type="Gene3D" id="3.30.40.10">
    <property type="entry name" value="Zinc/RING finger domain, C3HC4 (zinc finger)"/>
    <property type="match status" value="1"/>
</dbReference>
<evidence type="ECO:0000256" key="5">
    <source>
        <dbReference type="ARBA" id="ARBA00022771"/>
    </source>
</evidence>
<gene>
    <name evidence="12" type="ORF">HPB52_025193</name>
</gene>
<evidence type="ECO:0000256" key="8">
    <source>
        <dbReference type="ARBA" id="ARBA00022989"/>
    </source>
</evidence>
<dbReference type="EMBL" id="JABSTV010000573">
    <property type="protein sequence ID" value="KAH7986133.1"/>
    <property type="molecule type" value="Genomic_DNA"/>
</dbReference>
<dbReference type="GO" id="GO:0004842">
    <property type="term" value="F:ubiquitin-protein transferase activity"/>
    <property type="evidence" value="ECO:0007669"/>
    <property type="project" value="TreeGrafter"/>
</dbReference>
<evidence type="ECO:0000256" key="7">
    <source>
        <dbReference type="ARBA" id="ARBA00022833"/>
    </source>
</evidence>
<keyword evidence="9" id="KW-0472">Membrane</keyword>
<evidence type="ECO:0000256" key="4">
    <source>
        <dbReference type="ARBA" id="ARBA00022723"/>
    </source>
</evidence>
<evidence type="ECO:0000256" key="2">
    <source>
        <dbReference type="ARBA" id="ARBA00022679"/>
    </source>
</evidence>
<proteinExistence type="predicted"/>
<evidence type="ECO:0000256" key="10">
    <source>
        <dbReference type="SAM" id="MobiDB-lite"/>
    </source>
</evidence>
<feature type="domain" description="RING-CH-type" evidence="11">
    <location>
        <begin position="151"/>
        <end position="191"/>
    </location>
</feature>
<evidence type="ECO:0000313" key="12">
    <source>
        <dbReference type="EMBL" id="KAH7986133.1"/>
    </source>
</evidence>
<comment type="caution">
    <text evidence="12">The sequence shown here is derived from an EMBL/GenBank/DDBJ whole genome shotgun (WGS) entry which is preliminary data.</text>
</comment>
<feature type="compositionally biased region" description="Polar residues" evidence="10">
    <location>
        <begin position="15"/>
        <end position="26"/>
    </location>
</feature>
<dbReference type="GO" id="GO:0016020">
    <property type="term" value="C:membrane"/>
    <property type="evidence" value="ECO:0007669"/>
    <property type="project" value="UniProtKB-SubCell"/>
</dbReference>
<dbReference type="InterPro" id="IPR013083">
    <property type="entry name" value="Znf_RING/FYVE/PHD"/>
</dbReference>
<dbReference type="PANTHER" id="PTHR46065:SF3">
    <property type="entry name" value="FI20425P1"/>
    <property type="match status" value="1"/>
</dbReference>
<dbReference type="GO" id="GO:0016567">
    <property type="term" value="P:protein ubiquitination"/>
    <property type="evidence" value="ECO:0007669"/>
    <property type="project" value="TreeGrafter"/>
</dbReference>
<accession>A0A9D4TDD7</accession>
<organism evidence="12 13">
    <name type="scientific">Rhipicephalus sanguineus</name>
    <name type="common">Brown dog tick</name>
    <name type="synonym">Ixodes sanguineus</name>
    <dbReference type="NCBI Taxonomy" id="34632"/>
    <lineage>
        <taxon>Eukaryota</taxon>
        <taxon>Metazoa</taxon>
        <taxon>Ecdysozoa</taxon>
        <taxon>Arthropoda</taxon>
        <taxon>Chelicerata</taxon>
        <taxon>Arachnida</taxon>
        <taxon>Acari</taxon>
        <taxon>Parasitiformes</taxon>
        <taxon>Ixodida</taxon>
        <taxon>Ixodoidea</taxon>
        <taxon>Ixodidae</taxon>
        <taxon>Rhipicephalinae</taxon>
        <taxon>Rhipicephalus</taxon>
        <taxon>Rhipicephalus</taxon>
    </lineage>
</organism>
<dbReference type="PROSITE" id="PS51292">
    <property type="entry name" value="ZF_RING_CH"/>
    <property type="match status" value="1"/>
</dbReference>
<keyword evidence="3" id="KW-0812">Transmembrane</keyword>
<keyword evidence="13" id="KW-1185">Reference proteome</keyword>
<keyword evidence="6" id="KW-0833">Ubl conjugation pathway</keyword>
<feature type="region of interest" description="Disordered" evidence="10">
    <location>
        <begin position="345"/>
        <end position="365"/>
    </location>
</feature>
<evidence type="ECO:0000256" key="1">
    <source>
        <dbReference type="ARBA" id="ARBA00004141"/>
    </source>
</evidence>
<evidence type="ECO:0000256" key="6">
    <source>
        <dbReference type="ARBA" id="ARBA00022786"/>
    </source>
</evidence>
<dbReference type="PANTHER" id="PTHR46065">
    <property type="entry name" value="E3 UBIQUITIN-PROTEIN LIGASE MARCH 2/3 FAMILY MEMBER"/>
    <property type="match status" value="1"/>
</dbReference>
<comment type="subcellular location">
    <subcellularLocation>
        <location evidence="1">Membrane</location>
        <topology evidence="1">Multi-pass membrane protein</topology>
    </subcellularLocation>
</comment>
<dbReference type="SMART" id="SM00744">
    <property type="entry name" value="RINGv"/>
    <property type="match status" value="1"/>
</dbReference>
<dbReference type="Pfam" id="PF12906">
    <property type="entry name" value="RINGv"/>
    <property type="match status" value="1"/>
</dbReference>
<protein>
    <recommendedName>
        <fullName evidence="11">RING-CH-type domain-containing protein</fullName>
    </recommendedName>
</protein>
<feature type="region of interest" description="Disordered" evidence="10">
    <location>
        <begin position="1"/>
        <end position="26"/>
    </location>
</feature>
<dbReference type="InterPro" id="IPR011016">
    <property type="entry name" value="Znf_RING-CH"/>
</dbReference>
<keyword evidence="4" id="KW-0479">Metal-binding</keyword>
<dbReference type="Proteomes" id="UP000821837">
    <property type="component" value="Unassembled WGS sequence"/>
</dbReference>
<name>A0A9D4TDD7_RHISA</name>
<reference evidence="12" key="2">
    <citation type="submission" date="2021-09" db="EMBL/GenBank/DDBJ databases">
        <authorList>
            <person name="Jia N."/>
            <person name="Wang J."/>
            <person name="Shi W."/>
            <person name="Du L."/>
            <person name="Sun Y."/>
            <person name="Zhan W."/>
            <person name="Jiang J."/>
            <person name="Wang Q."/>
            <person name="Zhang B."/>
            <person name="Ji P."/>
            <person name="Sakyi L.B."/>
            <person name="Cui X."/>
            <person name="Yuan T."/>
            <person name="Jiang B."/>
            <person name="Yang W."/>
            <person name="Lam T.T.-Y."/>
            <person name="Chang Q."/>
            <person name="Ding S."/>
            <person name="Wang X."/>
            <person name="Zhu J."/>
            <person name="Ruan X."/>
            <person name="Zhao L."/>
            <person name="Wei J."/>
            <person name="Que T."/>
            <person name="Du C."/>
            <person name="Cheng J."/>
            <person name="Dai P."/>
            <person name="Han X."/>
            <person name="Huang E."/>
            <person name="Gao Y."/>
            <person name="Liu J."/>
            <person name="Shao H."/>
            <person name="Ye R."/>
            <person name="Li L."/>
            <person name="Wei W."/>
            <person name="Wang X."/>
            <person name="Wang C."/>
            <person name="Huo Q."/>
            <person name="Li W."/>
            <person name="Guo W."/>
            <person name="Chen H."/>
            <person name="Chen S."/>
            <person name="Zhou L."/>
            <person name="Zhou L."/>
            <person name="Ni X."/>
            <person name="Tian J."/>
            <person name="Zhou Y."/>
            <person name="Sheng Y."/>
            <person name="Liu T."/>
            <person name="Pan Y."/>
            <person name="Xia L."/>
            <person name="Li J."/>
            <person name="Zhao F."/>
            <person name="Cao W."/>
        </authorList>
    </citation>
    <scope>NUCLEOTIDE SEQUENCE</scope>
    <source>
        <strain evidence="12">Rsan-2018</strain>
        <tissue evidence="12">Larvae</tissue>
    </source>
</reference>
<dbReference type="VEuPathDB" id="VectorBase:RSAN_052677"/>
<keyword evidence="8" id="KW-1133">Transmembrane helix</keyword>
<dbReference type="AlphaFoldDB" id="A0A9D4TDD7"/>
<evidence type="ECO:0000313" key="13">
    <source>
        <dbReference type="Proteomes" id="UP000821837"/>
    </source>
</evidence>
<evidence type="ECO:0000256" key="3">
    <source>
        <dbReference type="ARBA" id="ARBA00022692"/>
    </source>
</evidence>
<dbReference type="GO" id="GO:0008270">
    <property type="term" value="F:zinc ion binding"/>
    <property type="evidence" value="ECO:0007669"/>
    <property type="project" value="UniProtKB-KW"/>
</dbReference>
<keyword evidence="7" id="KW-0862">Zinc</keyword>
<sequence length="393" mass="42473">MPNDGYRALIEDAPTQPSAVSAPSGTKSHCSRLCEIAIRIPHSRAHRRRSFRKDDVRYSIRTATLRSRRRRGACPELSFDLGSSPSCTPKGFLSSSIRALNTRKKRSKECYCSATDLMLPCAISTDATSTFESGLECSGSAPNTPAGCLNVTTSSGPMCRICHEGDQTESLMSLCRCSGTMGLLHVSCLETLAQCAKRGPLRALPPPLSHGCATHLLASVLPFGVARPLAADSSGRRVVLRDPDAVGRAQLLPVRQSAFKYAHEGRVMEAASLVTLAGLWLQATVWAFRTARFHYRAFAVWEAVNPMRRILAPPFSSGEGGHDRATAGQPTGLREMVDVVAGNAETERTTQRRGGGGQRLPLELPPNTLPEGSLPALQQPVYALGPMANFEYW</sequence>
<evidence type="ECO:0000259" key="11">
    <source>
        <dbReference type="PROSITE" id="PS51292"/>
    </source>
</evidence>
<reference evidence="12" key="1">
    <citation type="journal article" date="2020" name="Cell">
        <title>Large-Scale Comparative Analyses of Tick Genomes Elucidate Their Genetic Diversity and Vector Capacities.</title>
        <authorList>
            <consortium name="Tick Genome and Microbiome Consortium (TIGMIC)"/>
            <person name="Jia N."/>
            <person name="Wang J."/>
            <person name="Shi W."/>
            <person name="Du L."/>
            <person name="Sun Y."/>
            <person name="Zhan W."/>
            <person name="Jiang J.F."/>
            <person name="Wang Q."/>
            <person name="Zhang B."/>
            <person name="Ji P."/>
            <person name="Bell-Sakyi L."/>
            <person name="Cui X.M."/>
            <person name="Yuan T.T."/>
            <person name="Jiang B.G."/>
            <person name="Yang W.F."/>
            <person name="Lam T.T."/>
            <person name="Chang Q.C."/>
            <person name="Ding S.J."/>
            <person name="Wang X.J."/>
            <person name="Zhu J.G."/>
            <person name="Ruan X.D."/>
            <person name="Zhao L."/>
            <person name="Wei J.T."/>
            <person name="Ye R.Z."/>
            <person name="Que T.C."/>
            <person name="Du C.H."/>
            <person name="Zhou Y.H."/>
            <person name="Cheng J.X."/>
            <person name="Dai P.F."/>
            <person name="Guo W.B."/>
            <person name="Han X.H."/>
            <person name="Huang E.J."/>
            <person name="Li L.F."/>
            <person name="Wei W."/>
            <person name="Gao Y.C."/>
            <person name="Liu J.Z."/>
            <person name="Shao H.Z."/>
            <person name="Wang X."/>
            <person name="Wang C.C."/>
            <person name="Yang T.C."/>
            <person name="Huo Q.B."/>
            <person name="Li W."/>
            <person name="Chen H.Y."/>
            <person name="Chen S.E."/>
            <person name="Zhou L.G."/>
            <person name="Ni X.B."/>
            <person name="Tian J.H."/>
            <person name="Sheng Y."/>
            <person name="Liu T."/>
            <person name="Pan Y.S."/>
            <person name="Xia L.Y."/>
            <person name="Li J."/>
            <person name="Zhao F."/>
            <person name="Cao W.C."/>
        </authorList>
    </citation>
    <scope>NUCLEOTIDE SEQUENCE</scope>
    <source>
        <strain evidence="12">Rsan-2018</strain>
    </source>
</reference>
<keyword evidence="5" id="KW-0863">Zinc-finger</keyword>